<accession>A0A0C2HLF0</accession>
<organism evidence="1 2">
    <name type="scientific">Geoalkalibacter ferrihydriticus DSM 17813</name>
    <dbReference type="NCBI Taxonomy" id="1121915"/>
    <lineage>
        <taxon>Bacteria</taxon>
        <taxon>Pseudomonadati</taxon>
        <taxon>Thermodesulfobacteriota</taxon>
        <taxon>Desulfuromonadia</taxon>
        <taxon>Desulfuromonadales</taxon>
        <taxon>Geoalkalibacteraceae</taxon>
        <taxon>Geoalkalibacter</taxon>
    </lineage>
</organism>
<dbReference type="Pfam" id="PF11225">
    <property type="entry name" value="DUF3024"/>
    <property type="match status" value="1"/>
</dbReference>
<dbReference type="AlphaFoldDB" id="A0A0C2HLF0"/>
<dbReference type="RefSeq" id="WP_040096482.1">
    <property type="nucleotide sequence ID" value="NZ_JWJD01000001.1"/>
</dbReference>
<protein>
    <submittedName>
        <fullName evidence="1">Uncharacterized protein</fullName>
    </submittedName>
</protein>
<reference evidence="1 2" key="1">
    <citation type="submission" date="2014-12" db="EMBL/GenBank/DDBJ databases">
        <title>Genomes of Geoalkalibacter ferrihydriticus and Geoalkalibacter subterraneus, two haloalkaliphilic metal-reducing members of the Geobacteraceae.</title>
        <authorList>
            <person name="Badalamenti J.P."/>
            <person name="Torres C.I."/>
            <person name="Krajmalnik-Brown R."/>
            <person name="Bond D.R."/>
        </authorList>
    </citation>
    <scope>NUCLEOTIDE SEQUENCE [LARGE SCALE GENOMIC DNA]</scope>
    <source>
        <strain evidence="1 2">DSM 17813</strain>
    </source>
</reference>
<evidence type="ECO:0000313" key="2">
    <source>
        <dbReference type="Proteomes" id="UP000035068"/>
    </source>
</evidence>
<proteinExistence type="predicted"/>
<sequence length="104" mass="12451">MVKHPNEFSRRIVERFFSARNVDVHVTSVRNGYVVFFNHISHFEACAVDEPAGRLIFDERRDEWDLFWISGDFRWHYYASYEKLHLALEVMFGDQAANLFHKVL</sequence>
<dbReference type="EMBL" id="JWJD01000001">
    <property type="protein sequence ID" value="KIH77911.1"/>
    <property type="molecule type" value="Genomic_DNA"/>
</dbReference>
<keyword evidence="2" id="KW-1185">Reference proteome</keyword>
<name>A0A0C2HLF0_9BACT</name>
<dbReference type="Proteomes" id="UP000035068">
    <property type="component" value="Unassembled WGS sequence"/>
</dbReference>
<comment type="caution">
    <text evidence="1">The sequence shown here is derived from an EMBL/GenBank/DDBJ whole genome shotgun (WGS) entry which is preliminary data.</text>
</comment>
<dbReference type="InterPro" id="IPR021388">
    <property type="entry name" value="DUF3024"/>
</dbReference>
<evidence type="ECO:0000313" key="1">
    <source>
        <dbReference type="EMBL" id="KIH77911.1"/>
    </source>
</evidence>
<gene>
    <name evidence="1" type="ORF">GFER_04660</name>
</gene>